<dbReference type="RefSeq" id="WP_145228063.1">
    <property type="nucleotide sequence ID" value="NZ_CP036343.1"/>
</dbReference>
<organism evidence="2 3">
    <name type="scientific">Gimesia algae</name>
    <dbReference type="NCBI Taxonomy" id="2527971"/>
    <lineage>
        <taxon>Bacteria</taxon>
        <taxon>Pseudomonadati</taxon>
        <taxon>Planctomycetota</taxon>
        <taxon>Planctomycetia</taxon>
        <taxon>Planctomycetales</taxon>
        <taxon>Planctomycetaceae</taxon>
        <taxon>Gimesia</taxon>
    </lineage>
</organism>
<feature type="transmembrane region" description="Helical" evidence="1">
    <location>
        <begin position="25"/>
        <end position="47"/>
    </location>
</feature>
<dbReference type="Proteomes" id="UP000316855">
    <property type="component" value="Chromosome"/>
</dbReference>
<gene>
    <name evidence="2" type="ORF">Pan161_29510</name>
</gene>
<keyword evidence="3" id="KW-1185">Reference proteome</keyword>
<sequence length="405" mass="46214">MTDTTTSTTAEKFNKRIVSLDQFRGYTVAGMFLVNYMGFFVVCPIVLKHHNTYCSYADTIMPHFLFAVGFAYRLTFGRRVQTDGAVSAYARVVRRLLGLVLVSLIMYRVDPIANTWEELQSLGIWGAIADPLKRNWFQTLMHIAVTSLWITPVIRARASVRVGFMIFSAVAHVILSYYFYFTWVNTSPNGIDGGPLGFLTWTIPAIIGTLACDWVVEAEGLPRVKPILFWSFTLMLLGWAISCGTRFYDVPISEQLATEKLATHPVIPDERQWEAKQGEPLSAYLAEPPFVKPPEQDQRQWNYWMMSQRAGTLSYLVFSAGLSLFVYLLFHLACDRGNLQIPLFRTLGTNALIAYILQELVGEAVKPFTTKDAANWYAWGSFVLFFWVTWLIVRHLEKNKIHLRL</sequence>
<evidence type="ECO:0000313" key="3">
    <source>
        <dbReference type="Proteomes" id="UP000316855"/>
    </source>
</evidence>
<reference evidence="2 3" key="1">
    <citation type="submission" date="2019-02" db="EMBL/GenBank/DDBJ databases">
        <title>Deep-cultivation of Planctomycetes and their phenomic and genomic characterization uncovers novel biology.</title>
        <authorList>
            <person name="Wiegand S."/>
            <person name="Jogler M."/>
            <person name="Boedeker C."/>
            <person name="Pinto D."/>
            <person name="Vollmers J."/>
            <person name="Rivas-Marin E."/>
            <person name="Kohn T."/>
            <person name="Peeters S.H."/>
            <person name="Heuer A."/>
            <person name="Rast P."/>
            <person name="Oberbeckmann S."/>
            <person name="Bunk B."/>
            <person name="Jeske O."/>
            <person name="Meyerdierks A."/>
            <person name="Storesund J.E."/>
            <person name="Kallscheuer N."/>
            <person name="Luecker S."/>
            <person name="Lage O.M."/>
            <person name="Pohl T."/>
            <person name="Merkel B.J."/>
            <person name="Hornburger P."/>
            <person name="Mueller R.-W."/>
            <person name="Bruemmer F."/>
            <person name="Labrenz M."/>
            <person name="Spormann A.M."/>
            <person name="Op den Camp H."/>
            <person name="Overmann J."/>
            <person name="Amann R."/>
            <person name="Jetten M.S.M."/>
            <person name="Mascher T."/>
            <person name="Medema M.H."/>
            <person name="Devos D.P."/>
            <person name="Kaster A.-K."/>
            <person name="Ovreas L."/>
            <person name="Rohde M."/>
            <person name="Galperin M.Y."/>
            <person name="Jogler C."/>
        </authorList>
    </citation>
    <scope>NUCLEOTIDE SEQUENCE [LARGE SCALE GENOMIC DNA]</scope>
    <source>
        <strain evidence="2 3">Pan161</strain>
    </source>
</reference>
<dbReference type="OrthoDB" id="9766391at2"/>
<feature type="transmembrane region" description="Helical" evidence="1">
    <location>
        <begin position="342"/>
        <end position="361"/>
    </location>
</feature>
<feature type="transmembrane region" description="Helical" evidence="1">
    <location>
        <begin position="228"/>
        <end position="248"/>
    </location>
</feature>
<feature type="transmembrane region" description="Helical" evidence="1">
    <location>
        <begin position="376"/>
        <end position="393"/>
    </location>
</feature>
<dbReference type="EMBL" id="CP036343">
    <property type="protein sequence ID" value="QDT91294.1"/>
    <property type="molecule type" value="Genomic_DNA"/>
</dbReference>
<keyword evidence="2" id="KW-0808">Transferase</keyword>
<proteinExistence type="predicted"/>
<feature type="transmembrane region" description="Helical" evidence="1">
    <location>
        <begin position="312"/>
        <end position="330"/>
    </location>
</feature>
<accession>A0A517VE62</accession>
<evidence type="ECO:0000256" key="1">
    <source>
        <dbReference type="SAM" id="Phobius"/>
    </source>
</evidence>
<dbReference type="AlphaFoldDB" id="A0A517VE62"/>
<feature type="transmembrane region" description="Helical" evidence="1">
    <location>
        <begin position="59"/>
        <end position="76"/>
    </location>
</feature>
<protein>
    <submittedName>
        <fullName evidence="2">Acyltransferase family protein</fullName>
    </submittedName>
</protein>
<feature type="transmembrane region" description="Helical" evidence="1">
    <location>
        <begin position="196"/>
        <end position="216"/>
    </location>
</feature>
<name>A0A517VE62_9PLAN</name>
<keyword evidence="2" id="KW-0012">Acyltransferase</keyword>
<evidence type="ECO:0000313" key="2">
    <source>
        <dbReference type="EMBL" id="QDT91294.1"/>
    </source>
</evidence>
<dbReference type="KEGG" id="gax:Pan161_29510"/>
<keyword evidence="1" id="KW-0812">Transmembrane</keyword>
<keyword evidence="1" id="KW-1133">Transmembrane helix</keyword>
<keyword evidence="1" id="KW-0472">Membrane</keyword>
<dbReference type="GO" id="GO:0016746">
    <property type="term" value="F:acyltransferase activity"/>
    <property type="evidence" value="ECO:0007669"/>
    <property type="project" value="UniProtKB-KW"/>
</dbReference>
<dbReference type="PANTHER" id="PTHR31061">
    <property type="entry name" value="LD22376P"/>
    <property type="match status" value="1"/>
</dbReference>
<feature type="transmembrane region" description="Helical" evidence="1">
    <location>
        <begin position="162"/>
        <end position="184"/>
    </location>
</feature>
<dbReference type="PANTHER" id="PTHR31061:SF24">
    <property type="entry name" value="LD22376P"/>
    <property type="match status" value="1"/>
</dbReference>